<feature type="domain" description="C2H2-type" evidence="9">
    <location>
        <begin position="311"/>
        <end position="341"/>
    </location>
</feature>
<dbReference type="OrthoDB" id="6910977at2759"/>
<dbReference type="SMART" id="SM00355">
    <property type="entry name" value="ZnF_C2H2"/>
    <property type="match status" value="3"/>
</dbReference>
<evidence type="ECO:0000256" key="7">
    <source>
        <dbReference type="PROSITE-ProRule" id="PRU00042"/>
    </source>
</evidence>
<dbReference type="GO" id="GO:0000978">
    <property type="term" value="F:RNA polymerase II cis-regulatory region sequence-specific DNA binding"/>
    <property type="evidence" value="ECO:0007669"/>
    <property type="project" value="TreeGrafter"/>
</dbReference>
<dbReference type="PANTHER" id="PTHR23235:SF120">
    <property type="entry name" value="KRUPPEL-LIKE FACTOR 15"/>
    <property type="match status" value="1"/>
</dbReference>
<evidence type="ECO:0000256" key="4">
    <source>
        <dbReference type="ARBA" id="ARBA00022833"/>
    </source>
</evidence>
<dbReference type="PROSITE" id="PS50157">
    <property type="entry name" value="ZINC_FINGER_C2H2_2"/>
    <property type="match status" value="3"/>
</dbReference>
<evidence type="ECO:0000313" key="11">
    <source>
        <dbReference type="Proteomes" id="UP000730481"/>
    </source>
</evidence>
<dbReference type="AlphaFoldDB" id="A0A9P5DUP2"/>
<name>A0A9P5DUP2_9HYPO</name>
<feature type="region of interest" description="Disordered" evidence="8">
    <location>
        <begin position="382"/>
        <end position="401"/>
    </location>
</feature>
<keyword evidence="2" id="KW-0677">Repeat</keyword>
<dbReference type="Pfam" id="PF00096">
    <property type="entry name" value="zf-C2H2"/>
    <property type="match status" value="3"/>
</dbReference>
<evidence type="ECO:0000256" key="8">
    <source>
        <dbReference type="SAM" id="MobiDB-lite"/>
    </source>
</evidence>
<dbReference type="FunFam" id="3.30.160.60:FF:000032">
    <property type="entry name" value="Krueppel-like factor 4"/>
    <property type="match status" value="1"/>
</dbReference>
<dbReference type="Gene3D" id="3.30.160.60">
    <property type="entry name" value="Classic Zinc Finger"/>
    <property type="match status" value="3"/>
</dbReference>
<keyword evidence="11" id="KW-1185">Reference proteome</keyword>
<dbReference type="InterPro" id="IPR013087">
    <property type="entry name" value="Znf_C2H2_type"/>
</dbReference>
<dbReference type="PANTHER" id="PTHR23235">
    <property type="entry name" value="KRUEPPEL-LIKE TRANSCRIPTION FACTOR"/>
    <property type="match status" value="1"/>
</dbReference>
<proteinExistence type="predicted"/>
<keyword evidence="5" id="KW-0805">Transcription regulation</keyword>
<feature type="domain" description="C2H2-type" evidence="9">
    <location>
        <begin position="279"/>
        <end position="308"/>
    </location>
</feature>
<evidence type="ECO:0000256" key="1">
    <source>
        <dbReference type="ARBA" id="ARBA00022723"/>
    </source>
</evidence>
<evidence type="ECO:0000256" key="5">
    <source>
        <dbReference type="ARBA" id="ARBA00023015"/>
    </source>
</evidence>
<evidence type="ECO:0000256" key="2">
    <source>
        <dbReference type="ARBA" id="ARBA00022737"/>
    </source>
</evidence>
<dbReference type="PROSITE" id="PS00028">
    <property type="entry name" value="ZINC_FINGER_C2H2_1"/>
    <property type="match status" value="2"/>
</dbReference>
<reference evidence="10" key="2">
    <citation type="submission" date="2020-02" db="EMBL/GenBank/DDBJ databases">
        <title>Identification and distribution of gene clusters putatively required for synthesis of sphingolipid metabolism inhibitors in phylogenetically diverse species of the filamentous fungus Fusarium.</title>
        <authorList>
            <person name="Kim H.-S."/>
            <person name="Busman M."/>
            <person name="Brown D.W."/>
            <person name="Divon H."/>
            <person name="Uhlig S."/>
            <person name="Proctor R.H."/>
        </authorList>
    </citation>
    <scope>NUCLEOTIDE SEQUENCE</scope>
    <source>
        <strain evidence="10">NRRL 25174</strain>
    </source>
</reference>
<evidence type="ECO:0000259" key="9">
    <source>
        <dbReference type="PROSITE" id="PS50157"/>
    </source>
</evidence>
<evidence type="ECO:0000256" key="6">
    <source>
        <dbReference type="ARBA" id="ARBA00023163"/>
    </source>
</evidence>
<dbReference type="GO" id="GO:0008270">
    <property type="term" value="F:zinc ion binding"/>
    <property type="evidence" value="ECO:0007669"/>
    <property type="project" value="UniProtKB-KW"/>
</dbReference>
<feature type="compositionally biased region" description="Polar residues" evidence="8">
    <location>
        <begin position="1"/>
        <end position="13"/>
    </location>
</feature>
<comment type="caution">
    <text evidence="10">The sequence shown here is derived from an EMBL/GenBank/DDBJ whole genome shotgun (WGS) entry which is preliminary data.</text>
</comment>
<dbReference type="SUPFAM" id="SSF57667">
    <property type="entry name" value="beta-beta-alpha zinc fingers"/>
    <property type="match status" value="2"/>
</dbReference>
<feature type="region of interest" description="Disordered" evidence="8">
    <location>
        <begin position="132"/>
        <end position="176"/>
    </location>
</feature>
<feature type="domain" description="C2H2-type" evidence="9">
    <location>
        <begin position="342"/>
        <end position="369"/>
    </location>
</feature>
<dbReference type="GO" id="GO:0000981">
    <property type="term" value="F:DNA-binding transcription factor activity, RNA polymerase II-specific"/>
    <property type="evidence" value="ECO:0007669"/>
    <property type="project" value="TreeGrafter"/>
</dbReference>
<feature type="compositionally biased region" description="Low complexity" evidence="8">
    <location>
        <begin position="14"/>
        <end position="30"/>
    </location>
</feature>
<keyword evidence="3 7" id="KW-0863">Zinc-finger</keyword>
<accession>A0A9P5DUP2</accession>
<sequence length="401" mass="44117">MYLTPPSTSNSPVSQYSQFFKTSSSSSDTSCPPNRLPSCYGSPFQQAVSTGVSPSDLDSNSYSHHARWFTVPQPELLSPPPMDHGSTTWVTPDGLVAGTSTASSSSVEPDALHADFNAFAGYDSCLPGPYQTHDAYMPPSRNNPPAHEPSLPSTSQSARAPTIGARPPYGYLQDPSNSRFRVDGSVSGYGQGYESQPYSTAGSSTAAYQTDGAPFASSLPPNLGANASTTWPKQEYEVSQFYSTPQTQLPDLGQERRLLKTNKAKRPTRKHTSKEEANFQCEVKGCGKFFSRSYNYKSHLETHDEKREYPFPCTVDGCTKKFVRKTDLQRHHQSVHMKERNHKCDYCGRLFARKDTLRRHMEDGCSKRFDIGTLNLQGPGFTGLGIVSPARPSSLDPRRPG</sequence>
<keyword evidence="6" id="KW-0804">Transcription</keyword>
<keyword evidence="4" id="KW-0862">Zinc</keyword>
<reference evidence="10" key="1">
    <citation type="journal article" date="2017" name="Mycologia">
        <title>Fusarium algeriense, sp. nov., a novel toxigenic crown rot pathogen of durum wheat from Algeria is nested in the Fusarium burgessii species complex.</title>
        <authorList>
            <person name="Laraba I."/>
            <person name="Keddad A."/>
            <person name="Boureghda H."/>
            <person name="Abdallah N."/>
            <person name="Vaughan M.M."/>
            <person name="Proctor R.H."/>
            <person name="Busman M."/>
            <person name="O'Donnell K."/>
        </authorList>
    </citation>
    <scope>NUCLEOTIDE SEQUENCE</scope>
    <source>
        <strain evidence="10">NRRL 25174</strain>
    </source>
</reference>
<evidence type="ECO:0000256" key="3">
    <source>
        <dbReference type="ARBA" id="ARBA00022771"/>
    </source>
</evidence>
<dbReference type="EMBL" id="PVQB02000604">
    <property type="protein sequence ID" value="KAF4335038.1"/>
    <property type="molecule type" value="Genomic_DNA"/>
</dbReference>
<keyword evidence="1" id="KW-0479">Metal-binding</keyword>
<dbReference type="InterPro" id="IPR036236">
    <property type="entry name" value="Znf_C2H2_sf"/>
</dbReference>
<gene>
    <name evidence="10" type="ORF">FBEOM_11114</name>
</gene>
<organism evidence="10 11">
    <name type="scientific">Fusarium beomiforme</name>
    <dbReference type="NCBI Taxonomy" id="44412"/>
    <lineage>
        <taxon>Eukaryota</taxon>
        <taxon>Fungi</taxon>
        <taxon>Dikarya</taxon>
        <taxon>Ascomycota</taxon>
        <taxon>Pezizomycotina</taxon>
        <taxon>Sordariomycetes</taxon>
        <taxon>Hypocreomycetidae</taxon>
        <taxon>Hypocreales</taxon>
        <taxon>Nectriaceae</taxon>
        <taxon>Fusarium</taxon>
        <taxon>Fusarium burgessii species complex</taxon>
    </lineage>
</organism>
<protein>
    <submittedName>
        <fullName evidence="10">Epithelial zinc-finger ezf</fullName>
    </submittedName>
</protein>
<feature type="region of interest" description="Disordered" evidence="8">
    <location>
        <begin position="1"/>
        <end position="38"/>
    </location>
</feature>
<evidence type="ECO:0000313" key="10">
    <source>
        <dbReference type="EMBL" id="KAF4335038.1"/>
    </source>
</evidence>
<dbReference type="Proteomes" id="UP000730481">
    <property type="component" value="Unassembled WGS sequence"/>
</dbReference>